<dbReference type="EMBL" id="AY358688">
    <property type="protein sequence ID" value="AAQ89051.1"/>
    <property type="molecule type" value="mRNA"/>
</dbReference>
<proteinExistence type="evidence at transcript level"/>
<evidence type="ECO:0000313" key="1">
    <source>
        <dbReference type="EMBL" id="AAQ89051.1"/>
    </source>
</evidence>
<protein>
    <submittedName>
        <fullName evidence="1">GALI1870</fullName>
    </submittedName>
</protein>
<reference evidence="1" key="1">
    <citation type="journal article" date="2003" name="Genome Res.">
        <title>The secreted protein discovery initiative (SPDI), a large-scale effort to identify novel human secreted and transmembrane proteins: a bioinformatics assessment.</title>
        <authorList>
            <person name="Clark H.F."/>
            <person name="Gurney A.L."/>
            <person name="Abaya E."/>
            <person name="Baker K."/>
            <person name="Baldwin D."/>
            <person name="Brush J."/>
            <person name="Chen J."/>
            <person name="Chow B."/>
            <person name="Chui C."/>
            <person name="Crowley C."/>
            <person name="Currell B."/>
            <person name="Deuel B."/>
            <person name="Dowd P."/>
            <person name="Eaton D."/>
            <person name="Foster J."/>
            <person name="Grimaldi C."/>
            <person name="Gu Q."/>
            <person name="Hass P.E."/>
            <person name="Heldens S."/>
            <person name="Huang A."/>
            <person name="Kim H.S."/>
            <person name="Klimowski L."/>
            <person name="Jin Y."/>
            <person name="Johnson S."/>
            <person name="Lee J."/>
            <person name="Lewis L."/>
            <person name="Liao D."/>
            <person name="Mark M."/>
            <person name="Robbie E."/>
            <person name="Sanchez C."/>
            <person name="Schoenfeld J."/>
            <person name="Seshagiri S."/>
            <person name="Simmons L."/>
            <person name="Singh J."/>
            <person name="Smith V."/>
            <person name="Stinson J."/>
            <person name="Vagts A."/>
            <person name="Vandlen R."/>
            <person name="Watanabe C."/>
            <person name="Wieand D."/>
            <person name="Woods K."/>
            <person name="Xie M.H."/>
            <person name="Yansura D."/>
            <person name="Yi S."/>
            <person name="Yu G."/>
            <person name="Yuan J."/>
            <person name="Zhang M."/>
            <person name="Zhang Z."/>
            <person name="Goddard A."/>
            <person name="Wood W.I."/>
            <person name="Godowski P."/>
            <person name="Gray A."/>
        </authorList>
    </citation>
    <scope>NUCLEOTIDE SEQUENCE</scope>
</reference>
<name>Q6UWR0_HUMAN</name>
<dbReference type="HOGENOM" id="CLU_2037286_0_0_1"/>
<gene>
    <name evidence="1" type="ORF">UNQ1870</name>
</gene>
<sequence>MGALIISGSSAGPVTKQASLPPWGLSHGRCGFLLYMEMTLCSHRTQSFSELSQSLMRPGFLQMPYISCAKLSKIWFPASKPCLLAFLEVFLLMSRLSLFSKMICFLFLSFLFPPHIYTHAS</sequence>
<dbReference type="UCSC" id="uc063ckq.1">
    <property type="organism name" value="human"/>
</dbReference>
<dbReference type="AlphaFoldDB" id="Q6UWR0"/>
<organism evidence="1">
    <name type="scientific">Homo sapiens</name>
    <name type="common">Human</name>
    <dbReference type="NCBI Taxonomy" id="9606"/>
    <lineage>
        <taxon>Eukaryota</taxon>
        <taxon>Metazoa</taxon>
        <taxon>Chordata</taxon>
        <taxon>Craniata</taxon>
        <taxon>Vertebrata</taxon>
        <taxon>Euteleostomi</taxon>
        <taxon>Mammalia</taxon>
        <taxon>Eutheria</taxon>
        <taxon>Euarchontoglires</taxon>
        <taxon>Primates</taxon>
        <taxon>Haplorrhini</taxon>
        <taxon>Catarrhini</taxon>
        <taxon>Hominidae</taxon>
        <taxon>Homo</taxon>
    </lineage>
</organism>
<accession>Q6UWR0</accession>